<feature type="region of interest" description="Disordered" evidence="1">
    <location>
        <begin position="1"/>
        <end position="123"/>
    </location>
</feature>
<dbReference type="GO" id="GO:0008374">
    <property type="term" value="F:O-acyltransferase activity"/>
    <property type="evidence" value="ECO:0007669"/>
    <property type="project" value="InterPro"/>
</dbReference>
<dbReference type="InterPro" id="IPR003386">
    <property type="entry name" value="LACT/PDAT_acylTrfase"/>
</dbReference>
<keyword evidence="3" id="KW-0012">Acyltransferase</keyword>
<feature type="compositionally biased region" description="Basic and acidic residues" evidence="1">
    <location>
        <begin position="570"/>
        <end position="584"/>
    </location>
</feature>
<dbReference type="Proteomes" id="UP001150569">
    <property type="component" value="Unassembled WGS sequence"/>
</dbReference>
<evidence type="ECO:0000256" key="2">
    <source>
        <dbReference type="SAM" id="Phobius"/>
    </source>
</evidence>
<feature type="region of interest" description="Disordered" evidence="1">
    <location>
        <begin position="637"/>
        <end position="660"/>
    </location>
</feature>
<organism evidence="3 4">
    <name type="scientific">Tieghemiomyces parasiticus</name>
    <dbReference type="NCBI Taxonomy" id="78921"/>
    <lineage>
        <taxon>Eukaryota</taxon>
        <taxon>Fungi</taxon>
        <taxon>Fungi incertae sedis</taxon>
        <taxon>Zoopagomycota</taxon>
        <taxon>Kickxellomycotina</taxon>
        <taxon>Dimargaritomycetes</taxon>
        <taxon>Dimargaritales</taxon>
        <taxon>Dimargaritaceae</taxon>
        <taxon>Tieghemiomyces</taxon>
    </lineage>
</organism>
<sequence length="785" mass="86603">MGSKSKKRLERRRQSLSSSSGEDATRRPRAPEPLARISQEGHSSATQTRPDLRHRHAHSTGELPEPAGSAFRSGEATPTEDGQGIPTLPADFSPFESPTKASPTLAQTPWTPESYRKLQGPPAQLQRHLSAESVFYQSFLQKELAGRPLHQRKRSWFIIGILLGVAVSVFCLGAHTHNPQYVEKLSNYISLSLADVDLKSLIPSHLSVEDLLTNITSFMDAPGGPVQEVGDFQPALALVEAENLTAHYPVVLMPGTISTGLESWGSSDCSRRYFRQRMWGTLAMFRAVLMDKACWVEHMKLDPDSGLDPPGIKLRAAKGLDAADYFISGYWVWGKVIENLAVLGYDNNNMHLAAYDWRLAYEDLERRDSYFTQLKALFEINLAQSGRRSVVVTHSMGATVFLYFMHWVESAQGANAGSDWVDRHIQHFVSIGGPMLGVTKTLSSLLSGEQRETVQPMVSYILERFFNRAERAELFRSWGGLGSLLPRGGNRIWGNSTWAPDDLPNPEGVEPGAPENLPERPTSFGQVLLFPSGNRNQLSNATMDEALDLLRRSTPAHFHTRIGREYSFGTDRDPESLAASRDRPGTWSNPLESQLPLAPRMKLYCLYGVGKNTERSYYYTDGVARHDEGAASVEAALSPDPEPVPGGYGADEPSVATEEPPAPSVFIDVSVNAPDLETESGIRVSDGDGTVPLLSLGYMCVNGWRDPLYNPAGIDVVTREYRHNPTHMIKDLRGGSDTADHVDILGNYQVISDLLRIAAGREDAVEARIVSDIQQIADNVQLDRA</sequence>
<feature type="compositionally biased region" description="Basic residues" evidence="1">
    <location>
        <begin position="1"/>
        <end position="11"/>
    </location>
</feature>
<dbReference type="GO" id="GO:0006629">
    <property type="term" value="P:lipid metabolic process"/>
    <property type="evidence" value="ECO:0007669"/>
    <property type="project" value="InterPro"/>
</dbReference>
<dbReference type="GO" id="GO:0046027">
    <property type="term" value="F:phospholipid:diacylglycerol acyltransferase activity"/>
    <property type="evidence" value="ECO:0007669"/>
    <property type="project" value="UniProtKB-EC"/>
</dbReference>
<evidence type="ECO:0000256" key="1">
    <source>
        <dbReference type="SAM" id="MobiDB-lite"/>
    </source>
</evidence>
<keyword evidence="2" id="KW-1133">Transmembrane helix</keyword>
<feature type="compositionally biased region" description="Polar residues" evidence="1">
    <location>
        <begin position="99"/>
        <end position="111"/>
    </location>
</feature>
<dbReference type="InterPro" id="IPR029058">
    <property type="entry name" value="AB_hydrolase_fold"/>
</dbReference>
<feature type="transmembrane region" description="Helical" evidence="2">
    <location>
        <begin position="156"/>
        <end position="175"/>
    </location>
</feature>
<dbReference type="PANTHER" id="PTHR11440">
    <property type="entry name" value="LECITHIN-CHOLESTEROL ACYLTRANSFERASE-RELATED"/>
    <property type="match status" value="1"/>
</dbReference>
<dbReference type="EMBL" id="JANBPT010000164">
    <property type="protein sequence ID" value="KAJ1926541.1"/>
    <property type="molecule type" value="Genomic_DNA"/>
</dbReference>
<dbReference type="Pfam" id="PF02450">
    <property type="entry name" value="LCAT"/>
    <property type="match status" value="2"/>
</dbReference>
<keyword evidence="2" id="KW-0812">Transmembrane</keyword>
<comment type="caution">
    <text evidence="3">The sequence shown here is derived from an EMBL/GenBank/DDBJ whole genome shotgun (WGS) entry which is preliminary data.</text>
</comment>
<dbReference type="Gene3D" id="3.40.50.1820">
    <property type="entry name" value="alpha/beta hydrolase"/>
    <property type="match status" value="1"/>
</dbReference>
<evidence type="ECO:0000313" key="4">
    <source>
        <dbReference type="Proteomes" id="UP001150569"/>
    </source>
</evidence>
<keyword evidence="2" id="KW-0472">Membrane</keyword>
<name>A0A9W8ACR5_9FUNG</name>
<evidence type="ECO:0000313" key="3">
    <source>
        <dbReference type="EMBL" id="KAJ1926541.1"/>
    </source>
</evidence>
<protein>
    <submittedName>
        <fullName evidence="3">Phospholipid:diacylglycerol acyltransferase</fullName>
        <ecNumber evidence="3">2.3.1.158</ecNumber>
    </submittedName>
</protein>
<feature type="region of interest" description="Disordered" evidence="1">
    <location>
        <begin position="564"/>
        <end position="593"/>
    </location>
</feature>
<reference evidence="3" key="1">
    <citation type="submission" date="2022-07" db="EMBL/GenBank/DDBJ databases">
        <title>Phylogenomic reconstructions and comparative analyses of Kickxellomycotina fungi.</title>
        <authorList>
            <person name="Reynolds N.K."/>
            <person name="Stajich J.E."/>
            <person name="Barry K."/>
            <person name="Grigoriev I.V."/>
            <person name="Crous P."/>
            <person name="Smith M.E."/>
        </authorList>
    </citation>
    <scope>NUCLEOTIDE SEQUENCE</scope>
    <source>
        <strain evidence="3">RSA 861</strain>
    </source>
</reference>
<feature type="compositionally biased region" description="Polar residues" evidence="1">
    <location>
        <begin position="40"/>
        <end position="49"/>
    </location>
</feature>
<keyword evidence="3" id="KW-0808">Transferase</keyword>
<gene>
    <name evidence="3" type="primary">LRO1_1</name>
    <name evidence="3" type="ORF">IWQ60_003716</name>
</gene>
<keyword evidence="4" id="KW-1185">Reference proteome</keyword>
<accession>A0A9W8ACR5</accession>
<dbReference type="AlphaFoldDB" id="A0A9W8ACR5"/>
<dbReference type="OrthoDB" id="190846at2759"/>
<dbReference type="EC" id="2.3.1.158" evidence="3"/>
<proteinExistence type="predicted"/>
<dbReference type="SUPFAM" id="SSF53474">
    <property type="entry name" value="alpha/beta-Hydrolases"/>
    <property type="match status" value="1"/>
</dbReference>